<reference evidence="5 8" key="4">
    <citation type="submission" date="2016-09" db="EMBL/GenBank/DDBJ databases">
        <authorList>
            <consortium name="Pathogen Informatics"/>
        </authorList>
    </citation>
    <scope>NUCLEOTIDE SEQUENCE [LARGE SCALE GENOMIC DNA]</scope>
</reference>
<keyword evidence="2" id="KW-1133">Transmembrane helix</keyword>
<dbReference type="AlphaFoldDB" id="A0A060RWT7"/>
<reference evidence="3" key="1">
    <citation type="submission" date="2014-01" db="EMBL/GenBank/DDBJ databases">
        <authorList>
            <person name="Aslett M."/>
        </authorList>
    </citation>
    <scope>NUCLEOTIDE SEQUENCE</scope>
    <source>
        <strain evidence="3">CDC</strain>
    </source>
</reference>
<dbReference type="EMBL" id="HG810769">
    <property type="protein sequence ID" value="CDO64041.1"/>
    <property type="molecule type" value="Genomic_DNA"/>
</dbReference>
<evidence type="ECO:0000313" key="7">
    <source>
        <dbReference type="Proteomes" id="UP000076359"/>
    </source>
</evidence>
<dbReference type="GeneID" id="24530808"/>
<organism evidence="3 6">
    <name type="scientific">Plasmodium reichenowi</name>
    <dbReference type="NCBI Taxonomy" id="5854"/>
    <lineage>
        <taxon>Eukaryota</taxon>
        <taxon>Sar</taxon>
        <taxon>Alveolata</taxon>
        <taxon>Apicomplexa</taxon>
        <taxon>Aconoidasida</taxon>
        <taxon>Haemosporida</taxon>
        <taxon>Plasmodiidae</taxon>
        <taxon>Plasmodium</taxon>
        <taxon>Plasmodium (Laverania)</taxon>
    </lineage>
</organism>
<dbReference type="EMBL" id="LT969571">
    <property type="protein sequence ID" value="SOV78616.1"/>
    <property type="molecule type" value="Genomic_DNA"/>
</dbReference>
<evidence type="ECO:0000313" key="8">
    <source>
        <dbReference type="Proteomes" id="UP000240500"/>
    </source>
</evidence>
<keyword evidence="6" id="KW-1185">Reference proteome</keyword>
<dbReference type="RefSeq" id="XP_012762659.1">
    <property type="nucleotide sequence ID" value="XM_012907205.2"/>
</dbReference>
<name>A0A060RWT7_PLARE</name>
<protein>
    <submittedName>
        <fullName evidence="3">Uncharacterized protein</fullName>
    </submittedName>
</protein>
<dbReference type="KEGG" id="prei:PRSY57_0826700"/>
<accession>A0A060RWT7</accession>
<dbReference type="Proteomes" id="UP000027581">
    <property type="component" value="Unassembled WGS sequence"/>
</dbReference>
<dbReference type="OrthoDB" id="371412at2759"/>
<evidence type="ECO:0000256" key="1">
    <source>
        <dbReference type="SAM" id="Coils"/>
    </source>
</evidence>
<reference evidence="4 7" key="3">
    <citation type="journal article" date="2016" name="Nat. Commun.">
        <title>Genomes of cryptic chimpanzee Plasmodium species reveal key evolutionary events leading to human malaria.</title>
        <authorList>
            <person name="Sundararaman S.A."/>
            <person name="Plenderleith L.J."/>
            <person name="Liu W."/>
            <person name="Loy D.E."/>
            <person name="Learn G.H."/>
            <person name="Li Y."/>
            <person name="Shaw K.S."/>
            <person name="Ayouba A."/>
            <person name="Peeters M."/>
            <person name="Speede S."/>
            <person name="Shaw G.M."/>
            <person name="Bushman F.D."/>
            <person name="Brisson D."/>
            <person name="Rayner J.C."/>
            <person name="Sharp P.M."/>
            <person name="Hahn B.H."/>
        </authorList>
    </citation>
    <scope>NUCLEOTIDE SEQUENCE [LARGE SCALE GENOMIC DNA]</scope>
    <source>
        <strain evidence="4 7">SY57</strain>
    </source>
</reference>
<keyword evidence="2" id="KW-0812">Transmembrane</keyword>
<dbReference type="VEuPathDB" id="PlasmoDB:PRG01_0830300"/>
<evidence type="ECO:0000313" key="6">
    <source>
        <dbReference type="Proteomes" id="UP000027581"/>
    </source>
</evidence>
<evidence type="ECO:0000256" key="2">
    <source>
        <dbReference type="SAM" id="Phobius"/>
    </source>
</evidence>
<reference evidence="3" key="2">
    <citation type="submission" date="2014-05" db="EMBL/GenBank/DDBJ databases">
        <title>The genome sequences of chimpanzee malaria parasites reveal the path to human adaptation.</title>
        <authorList>
            <person name="Otto T.D."/>
            <person name="Rayner J.C."/>
            <person name="Boehme U."/>
            <person name="Pain A."/>
            <person name="Spottiswoode N."/>
            <person name="Sanders M."/>
            <person name="Quail M."/>
            <person name="Ollomo B."/>
            <person name="Renaud F."/>
            <person name="Thomas A.W."/>
            <person name="Prugnolle F."/>
            <person name="Conway D.J."/>
            <person name="Newbold C."/>
            <person name="Berriman M."/>
        </authorList>
    </citation>
    <scope>NUCLEOTIDE SEQUENCE [LARGE SCALE GENOMIC DNA]</scope>
    <source>
        <strain evidence="3">CDC</strain>
    </source>
</reference>
<feature type="coiled-coil region" evidence="1">
    <location>
        <begin position="118"/>
        <end position="145"/>
    </location>
</feature>
<evidence type="ECO:0000313" key="3">
    <source>
        <dbReference type="EMBL" id="CDO64041.1"/>
    </source>
</evidence>
<feature type="transmembrane region" description="Helical" evidence="2">
    <location>
        <begin position="6"/>
        <end position="24"/>
    </location>
</feature>
<dbReference type="Proteomes" id="UP000240500">
    <property type="component" value="Chromosome 8"/>
</dbReference>
<dbReference type="EMBL" id="LVLA01000009">
    <property type="protein sequence ID" value="KYN99360.1"/>
    <property type="molecule type" value="Genomic_DNA"/>
</dbReference>
<dbReference type="VEuPathDB" id="PlasmoDB:PRCDC_0826700"/>
<keyword evidence="2" id="KW-0472">Membrane</keyword>
<proteinExistence type="predicted"/>
<keyword evidence="1" id="KW-0175">Coiled coil</keyword>
<dbReference type="Proteomes" id="UP000076359">
    <property type="component" value="Unassembled WGS sequence"/>
</dbReference>
<gene>
    <name evidence="3" type="ORF">PRCDC_0826700</name>
    <name evidence="5" type="ORF">PRG01_0830300</name>
    <name evidence="4" type="ORF">PRSY57_0826700</name>
</gene>
<evidence type="ECO:0000313" key="5">
    <source>
        <dbReference type="EMBL" id="SOV78616.1"/>
    </source>
</evidence>
<sequence length="218" mass="26089">MRKESFLFFIYTLNLLMNGFFCYGGKVKKNKHLRNLLKTLTDRVETNDGENEYARLTQTPVINMNLEKTIFKTSLQDILVEPYAEKIKESISKNAYEISKEKENLDEIRYYNDNLIKLNNILIERENEEKKKKRKNIQLENKLRNRYFHYLQDQDYGFSIFPVYKTFESNPLHFDNNIMSSLLPHELLDKGILLNKQTVENSEKILHYPERGDTIYEI</sequence>
<evidence type="ECO:0000313" key="4">
    <source>
        <dbReference type="EMBL" id="KYN99360.1"/>
    </source>
</evidence>